<protein>
    <submittedName>
        <fullName evidence="1">Uncharacterized protein</fullName>
    </submittedName>
</protein>
<dbReference type="Proteomes" id="UP001063698">
    <property type="component" value="Chromosome"/>
</dbReference>
<dbReference type="KEGG" id="ipc:IPA_07865"/>
<reference evidence="1" key="1">
    <citation type="submission" date="2013-11" db="EMBL/GenBank/DDBJ databases">
        <title>Comparative genomics of Ignicoccus.</title>
        <authorList>
            <person name="Podar M."/>
        </authorList>
    </citation>
    <scope>NUCLEOTIDE SEQUENCE</scope>
    <source>
        <strain evidence="1">DSM 13166</strain>
    </source>
</reference>
<dbReference type="EMBL" id="CP006868">
    <property type="protein sequence ID" value="UXD22743.1"/>
    <property type="molecule type" value="Genomic_DNA"/>
</dbReference>
<accession>A0A977PL80</accession>
<evidence type="ECO:0000313" key="1">
    <source>
        <dbReference type="EMBL" id="UXD22743.1"/>
    </source>
</evidence>
<name>A0A977PL80_9CREN</name>
<sequence>MSAPSPISPSEAWRSKGPLLAISPGFPLRFT</sequence>
<organism evidence="1 2">
    <name type="scientific">Ignicoccus pacificus DSM 13166</name>
    <dbReference type="NCBI Taxonomy" id="940294"/>
    <lineage>
        <taxon>Archaea</taxon>
        <taxon>Thermoproteota</taxon>
        <taxon>Thermoprotei</taxon>
        <taxon>Desulfurococcales</taxon>
        <taxon>Desulfurococcaceae</taxon>
        <taxon>Ignicoccus</taxon>
    </lineage>
</organism>
<dbReference type="AlphaFoldDB" id="A0A977PL80"/>
<evidence type="ECO:0000313" key="2">
    <source>
        <dbReference type="Proteomes" id="UP001063698"/>
    </source>
</evidence>
<proteinExistence type="predicted"/>
<gene>
    <name evidence="1" type="ORF">IPA_07865</name>
</gene>
<keyword evidence="2" id="KW-1185">Reference proteome</keyword>